<reference evidence="18 22" key="4">
    <citation type="journal article" date="2018" name="Sci. Rep.">
        <title>A complete Leishmania donovani reference genome identifies novel genetic variations associated with virulence.</title>
        <authorList>
            <person name="Lypaczewski P."/>
            <person name="Hoshizaki J."/>
            <person name="Zhang W.-W."/>
            <person name="McCall L.-I."/>
            <person name="Torcivia-Rodriguez J."/>
            <person name="Simonyan V."/>
            <person name="Kaur A."/>
            <person name="Dewar K."/>
            <person name="Matlashewski G."/>
        </authorList>
    </citation>
    <scope>NUCLEOTIDE SEQUENCE [LARGE SCALE GENOMIC DNA]</scope>
    <source>
        <strain evidence="18 22">LdCL</strain>
    </source>
</reference>
<name>A0A3Q8IFB8_LEIDO</name>
<feature type="active site" description="Glycyl thioester intermediate" evidence="14">
    <location>
        <position position="89"/>
    </location>
</feature>
<dbReference type="PANTHER" id="PTHR24068">
    <property type="entry name" value="UBIQUITIN-CONJUGATING ENZYME E2"/>
    <property type="match status" value="1"/>
</dbReference>
<keyword evidence="2 15" id="KW-0547">Nucleotide-binding</keyword>
<evidence type="ECO:0000256" key="6">
    <source>
        <dbReference type="ARBA" id="ARBA00022990"/>
    </source>
</evidence>
<evidence type="ECO:0000259" key="17">
    <source>
        <dbReference type="PROSITE" id="PS50127"/>
    </source>
</evidence>
<evidence type="ECO:0000256" key="10">
    <source>
        <dbReference type="ARBA" id="ARBA00076312"/>
    </source>
</evidence>
<dbReference type="EMBL" id="FR799619">
    <property type="protein sequence ID" value="CBZ36805.1"/>
    <property type="molecule type" value="Genomic_DNA"/>
</dbReference>
<dbReference type="Proteomes" id="UP000318447">
    <property type="component" value="Unassembled WGS sequence"/>
</dbReference>
<keyword evidence="3 15" id="KW-0833">Ubl conjugation pathway</keyword>
<dbReference type="InterPro" id="IPR016135">
    <property type="entry name" value="UBQ-conjugating_enzyme/RWD"/>
</dbReference>
<evidence type="ECO:0000313" key="21">
    <source>
        <dbReference type="Proteomes" id="UP000008980"/>
    </source>
</evidence>
<evidence type="ECO:0000256" key="4">
    <source>
        <dbReference type="ARBA" id="ARBA00022840"/>
    </source>
</evidence>
<evidence type="ECO:0000256" key="15">
    <source>
        <dbReference type="RuleBase" id="RU362109"/>
    </source>
</evidence>
<dbReference type="OMA" id="KFYVRFK"/>
<proteinExistence type="inferred from homology"/>
<keyword evidence="6" id="KW-0007">Acetylation</keyword>
<evidence type="ECO:0000313" key="23">
    <source>
        <dbReference type="Proteomes" id="UP000318447"/>
    </source>
</evidence>
<gene>
    <name evidence="20" type="ORF">CGC21_19930</name>
    <name evidence="19" type="ORF">LDBPK_320730</name>
    <name evidence="18" type="ORF">LdCL_320012900</name>
</gene>
<keyword evidence="22" id="KW-1185">Reference proteome</keyword>
<evidence type="ECO:0000256" key="7">
    <source>
        <dbReference type="ARBA" id="ARBA00060202"/>
    </source>
</evidence>
<dbReference type="RefSeq" id="XP_003863491.1">
    <property type="nucleotide sequence ID" value="XM_003863443.1"/>
</dbReference>
<evidence type="ECO:0000256" key="11">
    <source>
        <dbReference type="ARBA" id="ARBA00077502"/>
    </source>
</evidence>
<dbReference type="Gene3D" id="3.10.110.10">
    <property type="entry name" value="Ubiquitin Conjugating Enzyme"/>
    <property type="match status" value="1"/>
</dbReference>
<organism evidence="18 22">
    <name type="scientific">Leishmania donovani</name>
    <dbReference type="NCBI Taxonomy" id="5661"/>
    <lineage>
        <taxon>Eukaryota</taxon>
        <taxon>Discoba</taxon>
        <taxon>Euglenozoa</taxon>
        <taxon>Kinetoplastea</taxon>
        <taxon>Metakinetoplastina</taxon>
        <taxon>Trypanosomatida</taxon>
        <taxon>Trypanosomatidae</taxon>
        <taxon>Leishmaniinae</taxon>
        <taxon>Leishmania</taxon>
    </lineage>
</organism>
<comment type="function">
    <text evidence="7">Accepts ubiquitin from the E1 complex and catalyzes its covalent attachment to other proteins. E2 ubiquitin conjugating enzyme that transfers ubiquitin to MAEA, a core component of the CTLH E3 ubiquitin-protein ligase complex. In vitro catalyzes 'Lys-11'- and 'Lys-48'-linked polyubiquitination. Capable, in vitro, to ubiquitinate histone H2A.</text>
</comment>
<reference evidence="20" key="5">
    <citation type="submission" date="2019-02" db="EMBL/GenBank/DDBJ databases">
        <title>FDA dAtabase for Regulatory Grade micrObial Sequences (FDA-ARGOS): Supporting development and validation of Infectious Disease Dx tests.</title>
        <authorList>
            <person name="Duncan R."/>
            <person name="Fisher C."/>
            <person name="Tallon L.J."/>
            <person name="Sadzewicz L."/>
            <person name="Sengamalay N."/>
            <person name="Ott S."/>
            <person name="Godinez A."/>
            <person name="Nagaraj S."/>
            <person name="Nadendla S."/>
            <person name="Sichtig H."/>
        </authorList>
    </citation>
    <scope>NUCLEOTIDE SEQUENCE</scope>
    <source>
        <strain evidence="20">FDAARGOS_361</strain>
    </source>
</reference>
<dbReference type="KEGG" id="ldo:LDBPK_320730"/>
<evidence type="ECO:0000256" key="12">
    <source>
        <dbReference type="ARBA" id="ARBA00078369"/>
    </source>
</evidence>
<dbReference type="SUPFAM" id="SSF54495">
    <property type="entry name" value="UBC-like"/>
    <property type="match status" value="1"/>
</dbReference>
<protein>
    <recommendedName>
        <fullName evidence="9">Ubiquitin-conjugating enzyme E2 H</fullName>
    </recommendedName>
    <alternativeName>
        <fullName evidence="12">(E3-independent) E2 ubiquitin-conjugating enzyme H</fullName>
    </alternativeName>
    <alternativeName>
        <fullName evidence="10">E2 ubiquitin-conjugating enzyme H</fullName>
    </alternativeName>
    <alternativeName>
        <fullName evidence="13">Ubiquitin carrier protein H</fullName>
    </alternativeName>
    <alternativeName>
        <fullName evidence="11">Ubiquitin-protein ligase H</fullName>
    </alternativeName>
</protein>
<dbReference type="FunFam" id="3.10.110.10:FF:000078">
    <property type="entry name" value="ubiquitin-conjugating enzyme E2 H isoform X2"/>
    <property type="match status" value="1"/>
</dbReference>
<dbReference type="OrthoDB" id="269518at2759"/>
<accession>A0A3Q8IFB8</accession>
<reference evidence="19" key="2">
    <citation type="submission" date="2011-01" db="EMBL/GenBank/DDBJ databases">
        <authorList>
            <person name="Zhao B.P."/>
            <person name="Ren Z.A."/>
            <person name="Li C.D."/>
        </authorList>
    </citation>
    <scope>NUCLEOTIDE SEQUENCE</scope>
    <source>
        <strain evidence="19">BPK282A1</strain>
    </source>
</reference>
<dbReference type="VEuPathDB" id="TriTrypDB:LdCL_320012900"/>
<dbReference type="PROSITE" id="PS00183">
    <property type="entry name" value="UBC_1"/>
    <property type="match status" value="1"/>
</dbReference>
<evidence type="ECO:0000313" key="22">
    <source>
        <dbReference type="Proteomes" id="UP000274082"/>
    </source>
</evidence>
<evidence type="ECO:0000256" key="8">
    <source>
        <dbReference type="ARBA" id="ARBA00063081"/>
    </source>
</evidence>
<reference evidence="23" key="6">
    <citation type="submission" date="2019-02" db="EMBL/GenBank/DDBJ databases">
        <title>FDA dAtabase for Regulatory Grade micrObial Sequences (FDA-ARGOS): Supporting development and validation of Infectious Disease Dx tests.</title>
        <authorList>
            <person name="Duncan R."/>
            <person name="Fisher C."/>
            <person name="Tallon L."/>
            <person name="Sadzewicz L."/>
            <person name="Sengamalay N."/>
            <person name="Ott S."/>
            <person name="Godinez A."/>
            <person name="Nagaraj S."/>
            <person name="Vavikolanu K."/>
            <person name="Nadendla S."/>
            <person name="Aluvathingal J."/>
            <person name="Sichtig H."/>
        </authorList>
    </citation>
    <scope>NUCLEOTIDE SEQUENCE [LARGE SCALE GENOMIC DNA]</scope>
    <source>
        <strain evidence="23">FDAARGOS_361</strain>
    </source>
</reference>
<evidence type="ECO:0000256" key="5">
    <source>
        <dbReference type="ARBA" id="ARBA00022843"/>
    </source>
</evidence>
<dbReference type="GeneID" id="13390303"/>
<feature type="domain" description="UBC core" evidence="17">
    <location>
        <begin position="3"/>
        <end position="152"/>
    </location>
</feature>
<evidence type="ECO:0000256" key="13">
    <source>
        <dbReference type="ARBA" id="ARBA00082119"/>
    </source>
</evidence>
<comment type="subunit">
    <text evidence="8">Interacts with MAEA and WDR26, components of the CTLH complex that contains GID4, RANBP9 and/or RANBP10, MKLN1, MAEA, RMND5A (or alternatively its paralog RMND5B), GID8, ARMC8, WDR26 and YPEL5.</text>
</comment>
<dbReference type="VEuPathDB" id="TriTrypDB:LdBPK_320730.1"/>
<evidence type="ECO:0000256" key="14">
    <source>
        <dbReference type="PROSITE-ProRule" id="PRU10133"/>
    </source>
</evidence>
<evidence type="ECO:0000256" key="16">
    <source>
        <dbReference type="SAM" id="MobiDB-lite"/>
    </source>
</evidence>
<reference evidence="21" key="3">
    <citation type="submission" date="2011-02" db="EMBL/GenBank/DDBJ databases">
        <title>Whole genome sequencing of Leishmania donovani clinical lines reveals dynamic variation related to drug resistance.</title>
        <authorList>
            <person name="Downing T."/>
            <person name="Imamura H."/>
            <person name="Sanders M."/>
            <person name="Decuypere S."/>
            <person name="Hertz-Fowler C."/>
            <person name="Clark T.G."/>
            <person name="Rijal S."/>
            <person name="Sundar S."/>
            <person name="Quail M.A."/>
            <person name="De Doncker S."/>
            <person name="Maes I."/>
            <person name="Vanaerschot M."/>
            <person name="Stark O."/>
            <person name="Schonian G."/>
            <person name="Dujardin J.C."/>
            <person name="Berriman M."/>
        </authorList>
    </citation>
    <scope>NUCLEOTIDE SEQUENCE [LARGE SCALE GENOMIC DNA]</scope>
    <source>
        <strain evidence="21">BPK282A1</strain>
    </source>
</reference>
<evidence type="ECO:0000256" key="2">
    <source>
        <dbReference type="ARBA" id="ARBA00022741"/>
    </source>
</evidence>
<feature type="compositionally biased region" description="Acidic residues" evidence="16">
    <location>
        <begin position="216"/>
        <end position="234"/>
    </location>
</feature>
<dbReference type="SMART" id="SM00212">
    <property type="entry name" value="UBCc"/>
    <property type="match status" value="1"/>
</dbReference>
<evidence type="ECO:0000313" key="20">
    <source>
        <dbReference type="EMBL" id="TPP43587.1"/>
    </source>
</evidence>
<feature type="compositionally biased region" description="Basic and acidic residues" evidence="16">
    <location>
        <begin position="205"/>
        <end position="215"/>
    </location>
</feature>
<dbReference type="AlphaFoldDB" id="A0A3Q8IFB8"/>
<dbReference type="InterPro" id="IPR023313">
    <property type="entry name" value="UBQ-conjugating_AS"/>
</dbReference>
<dbReference type="GO" id="GO:0005524">
    <property type="term" value="F:ATP binding"/>
    <property type="evidence" value="ECO:0007669"/>
    <property type="project" value="UniProtKB-UniRule"/>
</dbReference>
<comment type="similarity">
    <text evidence="15">Belongs to the ubiquitin-conjugating enzyme family.</text>
</comment>
<evidence type="ECO:0000256" key="9">
    <source>
        <dbReference type="ARBA" id="ARBA00072436"/>
    </source>
</evidence>
<dbReference type="VEuPathDB" id="TriTrypDB:LDHU3_32.0910"/>
<evidence type="ECO:0000256" key="3">
    <source>
        <dbReference type="ARBA" id="ARBA00022786"/>
    </source>
</evidence>
<dbReference type="GO" id="GO:0004842">
    <property type="term" value="F:ubiquitin-protein transferase activity"/>
    <property type="evidence" value="ECO:0007669"/>
    <property type="project" value="UniProtKB-ARBA"/>
</dbReference>
<sequence>MSGAGNLRSNRRREMDYMRLCNSTRKVYPSDTVAEFWVEFKGPEGTPYEDGTWMLHVQLPSDYPFKSPSIGFCNRILHPNVDERSGSVCLDVINQTWTPMYQLENIFDVFLPQLLRYPNPSDPLNAQAAHLLHADRVGFDALLREHVSTHATPEKALESIPEAYRPHDNTNEEEPDEANAKDTASDGPVNAGHSKGLTDSSVTPTEDHRVMHDDMAVDGDEDVEAEYEPEEIDL</sequence>
<evidence type="ECO:0000256" key="1">
    <source>
        <dbReference type="ARBA" id="ARBA00022679"/>
    </source>
</evidence>
<dbReference type="InterPro" id="IPR000608">
    <property type="entry name" value="UBC"/>
</dbReference>
<dbReference type="Proteomes" id="UP000008980">
    <property type="component" value="Chromosome 32"/>
</dbReference>
<dbReference type="Proteomes" id="UP000274082">
    <property type="component" value="Chromosome 32"/>
</dbReference>
<evidence type="ECO:0000313" key="19">
    <source>
        <dbReference type="EMBL" id="CBZ36805.1"/>
    </source>
</evidence>
<dbReference type="CDD" id="cd23797">
    <property type="entry name" value="UBCc_UBE2H"/>
    <property type="match status" value="1"/>
</dbReference>
<keyword evidence="1" id="KW-0808">Transferase</keyword>
<feature type="region of interest" description="Disordered" evidence="16">
    <location>
        <begin position="150"/>
        <end position="234"/>
    </location>
</feature>
<keyword evidence="5" id="KW-0832">Ubl conjugation</keyword>
<dbReference type="Pfam" id="PF00179">
    <property type="entry name" value="UQ_con"/>
    <property type="match status" value="1"/>
</dbReference>
<dbReference type="PROSITE" id="PS50127">
    <property type="entry name" value="UBC_2"/>
    <property type="match status" value="1"/>
</dbReference>
<accession>E9BNH7</accession>
<reference evidence="19 21" key="1">
    <citation type="journal article" date="2011" name="Genome Res.">
        <title>Whole genome sequencing of multiple Leishmania donovani clinical isolates provides insights into population structure and mechanisms of drug resistance.</title>
        <authorList>
            <person name="Downing T."/>
            <person name="Imamura H."/>
            <person name="Decuypere S."/>
            <person name="Clark T.G."/>
            <person name="Coombs G.H."/>
            <person name="Cotton J.A."/>
            <person name="Hilley J.D."/>
            <person name="de Doncker S."/>
            <person name="Maes I."/>
            <person name="Mottram J.C."/>
            <person name="Quail M.A."/>
            <person name="Rijal S."/>
            <person name="Sanders M."/>
            <person name="Schonian G."/>
            <person name="Stark O."/>
            <person name="Sundar S."/>
            <person name="Vanaerschot M."/>
            <person name="Hertz-Fowler C."/>
            <person name="Dujardin J.C."/>
            <person name="Berriman M."/>
        </authorList>
    </citation>
    <scope>NUCLEOTIDE SEQUENCE [LARGE SCALE GENOMIC DNA]</scope>
    <source>
        <strain evidence="19 21">BPK282A1</strain>
    </source>
</reference>
<evidence type="ECO:0000313" key="18">
    <source>
        <dbReference type="EMBL" id="AYU81620.1"/>
    </source>
</evidence>
<keyword evidence="4 15" id="KW-0067">ATP-binding</keyword>
<dbReference type="EMBL" id="RHLC01000009">
    <property type="protein sequence ID" value="TPP43587.1"/>
    <property type="molecule type" value="Genomic_DNA"/>
</dbReference>
<dbReference type="EMBL" id="CP029531">
    <property type="protein sequence ID" value="AYU81620.1"/>
    <property type="molecule type" value="Genomic_DNA"/>
</dbReference>